<dbReference type="OrthoDB" id="9795405at2"/>
<dbReference type="Gene3D" id="3.30.300.20">
    <property type="match status" value="1"/>
</dbReference>
<comment type="caution">
    <text evidence="1">The sequence shown here is derived from an EMBL/GenBank/DDBJ whole genome shotgun (WGS) entry which is preliminary data.</text>
</comment>
<dbReference type="RefSeq" id="WP_021697567.1">
    <property type="nucleotide sequence ID" value="NZ_BATC01000028.1"/>
</dbReference>
<accession>A0A8E0NBT9</accession>
<dbReference type="Proteomes" id="UP000016569">
    <property type="component" value="Unassembled WGS sequence"/>
</dbReference>
<dbReference type="SUPFAM" id="SSF82784">
    <property type="entry name" value="OsmC-like"/>
    <property type="match status" value="1"/>
</dbReference>
<dbReference type="PANTHER" id="PTHR42830">
    <property type="entry name" value="OSMOTICALLY INDUCIBLE FAMILY PROTEIN"/>
    <property type="match status" value="1"/>
</dbReference>
<proteinExistence type="predicted"/>
<dbReference type="InterPro" id="IPR036102">
    <property type="entry name" value="OsmC/Ohrsf"/>
</dbReference>
<dbReference type="AlphaFoldDB" id="A0A8E0NBT9"/>
<dbReference type="InterPro" id="IPR015946">
    <property type="entry name" value="KH_dom-like_a/b"/>
</dbReference>
<dbReference type="InterPro" id="IPR003718">
    <property type="entry name" value="OsmC/Ohr_fam"/>
</dbReference>
<keyword evidence="2" id="KW-1185">Reference proteome</keyword>
<dbReference type="InterPro" id="IPR052707">
    <property type="entry name" value="OsmC_Ohr_Peroxiredoxin"/>
</dbReference>
<protein>
    <submittedName>
        <fullName evidence="1">OsmC/Ohr family protein</fullName>
    </submittedName>
</protein>
<evidence type="ECO:0000313" key="1">
    <source>
        <dbReference type="EMBL" id="GAD59472.1"/>
    </source>
</evidence>
<organism evidence="1 2">
    <name type="scientific">Brevundimonas abyssalis TAR-001</name>
    <dbReference type="NCBI Taxonomy" id="1391729"/>
    <lineage>
        <taxon>Bacteria</taxon>
        <taxon>Pseudomonadati</taxon>
        <taxon>Pseudomonadota</taxon>
        <taxon>Alphaproteobacteria</taxon>
        <taxon>Caulobacterales</taxon>
        <taxon>Caulobacteraceae</taxon>
        <taxon>Brevundimonas</taxon>
    </lineage>
</organism>
<dbReference type="EMBL" id="BATC01000028">
    <property type="protein sequence ID" value="GAD59472.1"/>
    <property type="molecule type" value="Genomic_DNA"/>
</dbReference>
<dbReference type="PANTHER" id="PTHR42830:SF2">
    <property type="entry name" value="OSMC_OHR FAMILY PROTEIN"/>
    <property type="match status" value="1"/>
</dbReference>
<dbReference type="Pfam" id="PF02566">
    <property type="entry name" value="OsmC"/>
    <property type="match status" value="1"/>
</dbReference>
<reference evidence="2" key="1">
    <citation type="journal article" date="2013" name="Genome Announc.">
        <title>Draft Genome Sequence of the Dimorphic Prosthecate Bacterium Brevundimonas abyssalis TAR-001T.</title>
        <authorList>
            <person name="Tsubouchi T."/>
            <person name="Nishi S."/>
            <person name="Usui K."/>
            <person name="Shimane Y."/>
            <person name="Takaki Y."/>
            <person name="Maruyama T."/>
            <person name="Hatada Y."/>
        </authorList>
    </citation>
    <scope>NUCLEOTIDE SEQUENCE [LARGE SCALE GENOMIC DNA]</scope>
    <source>
        <strain evidence="2">TAR-001</strain>
    </source>
</reference>
<gene>
    <name evidence="1" type="ORF">MBEBAB_1722</name>
</gene>
<evidence type="ECO:0000313" key="2">
    <source>
        <dbReference type="Proteomes" id="UP000016569"/>
    </source>
</evidence>
<sequence length="156" mass="17140">MSTHTLTVLWENQNEPFTDNRYSRAHRWLFDGGVEVVASSSPSVVPPPLSLEAAVDPEEAFIASISSCHMLWFLALAAKAGFKVDRYEDQPEGQIGKNDQGKVSVTVVTLRPAVRFGGDAPTTEQLDALHHDAHDRCFIAHSVKSEVRCEPRQAAA</sequence>
<name>A0A8E0NBT9_9CAUL</name>